<accession>A0A0F8YUI7</accession>
<name>A0A0F8YUI7_9ZZZZ</name>
<evidence type="ECO:0008006" key="2">
    <source>
        <dbReference type="Google" id="ProtNLM"/>
    </source>
</evidence>
<dbReference type="AlphaFoldDB" id="A0A0F8YUI7"/>
<reference evidence="1" key="1">
    <citation type="journal article" date="2015" name="Nature">
        <title>Complex archaea that bridge the gap between prokaryotes and eukaryotes.</title>
        <authorList>
            <person name="Spang A."/>
            <person name="Saw J.H."/>
            <person name="Jorgensen S.L."/>
            <person name="Zaremba-Niedzwiedzka K."/>
            <person name="Martijn J."/>
            <person name="Lind A.E."/>
            <person name="van Eijk R."/>
            <person name="Schleper C."/>
            <person name="Guy L."/>
            <person name="Ettema T.J."/>
        </authorList>
    </citation>
    <scope>NUCLEOTIDE SEQUENCE</scope>
</reference>
<feature type="non-terminal residue" evidence="1">
    <location>
        <position position="155"/>
    </location>
</feature>
<comment type="caution">
    <text evidence="1">The sequence shown here is derived from an EMBL/GenBank/DDBJ whole genome shotgun (WGS) entry which is preliminary data.</text>
</comment>
<organism evidence="1">
    <name type="scientific">marine sediment metagenome</name>
    <dbReference type="NCBI Taxonomy" id="412755"/>
    <lineage>
        <taxon>unclassified sequences</taxon>
        <taxon>metagenomes</taxon>
        <taxon>ecological metagenomes</taxon>
    </lineage>
</organism>
<gene>
    <name evidence="1" type="ORF">LCGC14_2776640</name>
</gene>
<sequence>MKIKLLFFIGLSLLLSSCYTHVRYVYVDEPVDEVYIYDVNYVYTNLWYDDFYWRYDVENYCNFDLFGLYFYTSRYWAYPYYYNYKPYWHHRYHHKRHHRLHFRSQPIHRQTYKKLKQRYYLDREPVQIKSRSKYRHKITQRKTIKNSKNDVQLKS</sequence>
<evidence type="ECO:0000313" key="1">
    <source>
        <dbReference type="EMBL" id="KKK85107.1"/>
    </source>
</evidence>
<proteinExistence type="predicted"/>
<dbReference type="EMBL" id="LAZR01051463">
    <property type="protein sequence ID" value="KKK85107.1"/>
    <property type="molecule type" value="Genomic_DNA"/>
</dbReference>
<protein>
    <recommendedName>
        <fullName evidence="2">Lipoprotein</fullName>
    </recommendedName>
</protein>
<dbReference type="PROSITE" id="PS51257">
    <property type="entry name" value="PROKAR_LIPOPROTEIN"/>
    <property type="match status" value="1"/>
</dbReference>